<gene>
    <name evidence="3" type="ORF">TOLI1172_LOCUS6598</name>
</gene>
<dbReference type="InterPro" id="IPR013328">
    <property type="entry name" value="6PGD_dom2"/>
</dbReference>
<dbReference type="Pfam" id="PF03446">
    <property type="entry name" value="NAD_binding_2"/>
    <property type="match status" value="1"/>
</dbReference>
<sequence length="502" mass="55547">MNNAHAVRVCFLGLGAMGSAMHSRFRTDSQNWIVSAYDPVTCTNPYASPKDAANSAEFCVISVLNDQQTRDALFHPVTGVINADAPPTVVISTSTLAPNAALSIGQQLSQLGIGFIDAPVSGGVSRAASGQLSIFASGPQDSITKAHKVLRTLGTTIDGLIGKEWGLGSRLKCINQCLAGVHIAVAAEALNLAHEGGLDLDMVYETIVKAAGNSWMFEDRGKRMIECLKEEKMSANEVKSAVRIFVKDLEIVVNECERLNVECRLSRDALNVFKKGVALELGMCDDSSVCSVYKQLKSEVVEVYDEPKHELVFRNQFCNALRVRFDPGMKTLTHIHRKNSVYVFLNSTVIRQRVIGDKVTEHVDTVDAGEVRYGVHKEQHLVHSIECVGENPMFCVDVELVQRPVVTSECVLNEKSHELVKERDLVRVYRLALDVGEDVECVYAFCSLIVFQTDAEIEMQCGSYRWNATYVKGDVQWRDPVQRSRQKNIGASRVECYVIELK</sequence>
<evidence type="ECO:0000313" key="3">
    <source>
        <dbReference type="EMBL" id="CAD8822202.1"/>
    </source>
</evidence>
<dbReference type="SUPFAM" id="SSF48179">
    <property type="entry name" value="6-phosphogluconate dehydrogenase C-terminal domain-like"/>
    <property type="match status" value="1"/>
</dbReference>
<dbReference type="EMBL" id="HBFP01009205">
    <property type="protein sequence ID" value="CAD8822202.1"/>
    <property type="molecule type" value="Transcribed_RNA"/>
</dbReference>
<dbReference type="GO" id="GO:0051287">
    <property type="term" value="F:NAD binding"/>
    <property type="evidence" value="ECO:0007669"/>
    <property type="project" value="InterPro"/>
</dbReference>
<protein>
    <recommendedName>
        <fullName evidence="4">3-hydroxyisobutyrate dehydrogenase</fullName>
    </recommendedName>
</protein>
<evidence type="ECO:0000259" key="1">
    <source>
        <dbReference type="Pfam" id="PF03446"/>
    </source>
</evidence>
<dbReference type="Gene3D" id="3.40.50.720">
    <property type="entry name" value="NAD(P)-binding Rossmann-like Domain"/>
    <property type="match status" value="1"/>
</dbReference>
<dbReference type="SUPFAM" id="SSF51735">
    <property type="entry name" value="NAD(P)-binding Rossmann-fold domains"/>
    <property type="match status" value="1"/>
</dbReference>
<feature type="domain" description="6-phosphogluconate dehydrogenase NADP-binding" evidence="1">
    <location>
        <begin position="9"/>
        <end position="161"/>
    </location>
</feature>
<dbReference type="PANTHER" id="PTHR43060">
    <property type="entry name" value="3-HYDROXYISOBUTYRATE DEHYDROGENASE-LIKE 1, MITOCHONDRIAL-RELATED"/>
    <property type="match status" value="1"/>
</dbReference>
<name>A0A7S1ESR6_9RHOD</name>
<dbReference type="Gene3D" id="1.10.1040.10">
    <property type="entry name" value="N-(1-d-carboxylethyl)-l-norvaline Dehydrogenase, domain 2"/>
    <property type="match status" value="1"/>
</dbReference>
<organism evidence="3">
    <name type="scientific">Timspurckia oligopyrenoides</name>
    <dbReference type="NCBI Taxonomy" id="708627"/>
    <lineage>
        <taxon>Eukaryota</taxon>
        <taxon>Rhodophyta</taxon>
        <taxon>Bangiophyceae</taxon>
        <taxon>Porphyridiales</taxon>
        <taxon>Porphyridiaceae</taxon>
        <taxon>Timspurckia</taxon>
    </lineage>
</organism>
<dbReference type="GO" id="GO:0050661">
    <property type="term" value="F:NADP binding"/>
    <property type="evidence" value="ECO:0007669"/>
    <property type="project" value="InterPro"/>
</dbReference>
<dbReference type="PANTHER" id="PTHR43060:SF17">
    <property type="entry name" value="L-THREONATE DEHYDROGENASE"/>
    <property type="match status" value="1"/>
</dbReference>
<evidence type="ECO:0000259" key="2">
    <source>
        <dbReference type="Pfam" id="PF14833"/>
    </source>
</evidence>
<accession>A0A7S1ESR6</accession>
<dbReference type="InterPro" id="IPR008927">
    <property type="entry name" value="6-PGluconate_DH-like_C_sf"/>
</dbReference>
<reference evidence="3" key="1">
    <citation type="submission" date="2021-01" db="EMBL/GenBank/DDBJ databases">
        <authorList>
            <person name="Corre E."/>
            <person name="Pelletier E."/>
            <person name="Niang G."/>
            <person name="Scheremetjew M."/>
            <person name="Finn R."/>
            <person name="Kale V."/>
            <person name="Holt S."/>
            <person name="Cochrane G."/>
            <person name="Meng A."/>
            <person name="Brown T."/>
            <person name="Cohen L."/>
        </authorList>
    </citation>
    <scope>NUCLEOTIDE SEQUENCE</scope>
    <source>
        <strain evidence="3">CCMP3278</strain>
    </source>
</reference>
<dbReference type="InterPro" id="IPR029154">
    <property type="entry name" value="HIBADH-like_NADP-bd"/>
</dbReference>
<dbReference type="Gene3D" id="2.60.120.10">
    <property type="entry name" value="Jelly Rolls"/>
    <property type="match status" value="2"/>
</dbReference>
<proteinExistence type="predicted"/>
<dbReference type="Pfam" id="PF14833">
    <property type="entry name" value="NAD_binding_11"/>
    <property type="match status" value="1"/>
</dbReference>
<dbReference type="InterPro" id="IPR006115">
    <property type="entry name" value="6PGDH_NADP-bd"/>
</dbReference>
<feature type="domain" description="3-hydroxyisobutyrate dehydrogenase-like NAD-binding" evidence="2">
    <location>
        <begin position="166"/>
        <end position="292"/>
    </location>
</feature>
<dbReference type="InterPro" id="IPR036291">
    <property type="entry name" value="NAD(P)-bd_dom_sf"/>
</dbReference>
<dbReference type="InterPro" id="IPR014710">
    <property type="entry name" value="RmlC-like_jellyroll"/>
</dbReference>
<evidence type="ECO:0008006" key="4">
    <source>
        <dbReference type="Google" id="ProtNLM"/>
    </source>
</evidence>
<dbReference type="AlphaFoldDB" id="A0A7S1ESR6"/>